<dbReference type="Proteomes" id="UP001236652">
    <property type="component" value="Chromosome"/>
</dbReference>
<feature type="signal peptide" evidence="2">
    <location>
        <begin position="1"/>
        <end position="22"/>
    </location>
</feature>
<keyword evidence="4" id="KW-1185">Reference proteome</keyword>
<reference evidence="3 4" key="1">
    <citation type="submission" date="2023-05" db="EMBL/GenBank/DDBJ databases">
        <title>Comparative genomics reveals the evidence of polycyclic aromatic hydrocarbons degradation in moderately halophilic genus Pontibacillus.</title>
        <authorList>
            <person name="Yang H."/>
            <person name="Qian Z."/>
        </authorList>
    </citation>
    <scope>NUCLEOTIDE SEQUENCE [LARGE SCALE GENOMIC DNA]</scope>
    <source>
        <strain evidence="4">HN14</strain>
    </source>
</reference>
<keyword evidence="1" id="KW-0175">Coiled coil</keyword>
<dbReference type="PROSITE" id="PS51257">
    <property type="entry name" value="PROKAR_LIPOPROTEIN"/>
    <property type="match status" value="1"/>
</dbReference>
<feature type="coiled-coil region" evidence="1">
    <location>
        <begin position="86"/>
        <end position="113"/>
    </location>
</feature>
<evidence type="ECO:0000313" key="4">
    <source>
        <dbReference type="Proteomes" id="UP001236652"/>
    </source>
</evidence>
<evidence type="ECO:0008006" key="5">
    <source>
        <dbReference type="Google" id="ProtNLM"/>
    </source>
</evidence>
<sequence>MKIIATCSIVAILLLSGCQSSADEGVEGSQTENQVVDQVEDYTFEDYKAMFKDSVSEAEAFEVQEDNLEKWIARTIYQSKRNGNDNVKEEAVLEQAKEALQQQEDRKRYAQETYGVQVTEEEVDRYIEEGPDQLDVMEQKAAAEAIGMTPEEFNHTYDRDHYEMAVLYEKLLPELRKKYDEVSDGNLIERFKEEVEKE</sequence>
<dbReference type="RefSeq" id="WP_231417041.1">
    <property type="nucleotide sequence ID" value="NZ_CP126446.1"/>
</dbReference>
<gene>
    <name evidence="3" type="ORF">QNI29_13560</name>
</gene>
<protein>
    <recommendedName>
        <fullName evidence="5">SurA-like protein</fullName>
    </recommendedName>
</protein>
<proteinExistence type="predicted"/>
<dbReference type="EMBL" id="CP126446">
    <property type="protein sequence ID" value="WIF96775.1"/>
    <property type="molecule type" value="Genomic_DNA"/>
</dbReference>
<keyword evidence="2" id="KW-0732">Signal</keyword>
<feature type="chain" id="PRO_5047077353" description="SurA-like protein" evidence="2">
    <location>
        <begin position="23"/>
        <end position="198"/>
    </location>
</feature>
<name>A0ABY8UWI0_9BACI</name>
<accession>A0ABY8UWI0</accession>
<organism evidence="3 4">
    <name type="scientific">Pontibacillus chungwhensis</name>
    <dbReference type="NCBI Taxonomy" id="265426"/>
    <lineage>
        <taxon>Bacteria</taxon>
        <taxon>Bacillati</taxon>
        <taxon>Bacillota</taxon>
        <taxon>Bacilli</taxon>
        <taxon>Bacillales</taxon>
        <taxon>Bacillaceae</taxon>
        <taxon>Pontibacillus</taxon>
    </lineage>
</organism>
<evidence type="ECO:0000313" key="3">
    <source>
        <dbReference type="EMBL" id="WIF96775.1"/>
    </source>
</evidence>
<evidence type="ECO:0000256" key="1">
    <source>
        <dbReference type="SAM" id="Coils"/>
    </source>
</evidence>
<evidence type="ECO:0000256" key="2">
    <source>
        <dbReference type="SAM" id="SignalP"/>
    </source>
</evidence>